<keyword evidence="1" id="KW-0812">Transmembrane</keyword>
<evidence type="ECO:0000313" key="3">
    <source>
        <dbReference type="Proteomes" id="UP001055111"/>
    </source>
</evidence>
<comment type="caution">
    <text evidence="2">The sequence shown here is derived from an EMBL/GenBank/DDBJ whole genome shotgun (WGS) entry which is preliminary data.</text>
</comment>
<keyword evidence="1" id="KW-1133">Transmembrane helix</keyword>
<sequence length="110" mass="12299">MYTASIGATVIILVILAGMKPLERRFISVKQQRSIQLRADRGAVSLRTLHEALGSASVRVKQFIVQQSEDDPEVDEIQIELSRTTANDFEVIAQRLMSMNGVRSTKPDTR</sequence>
<dbReference type="AlphaFoldDB" id="A0AA37MUT7"/>
<organism evidence="2 3">
    <name type="scientific">Caballeronia novacaledonica</name>
    <dbReference type="NCBI Taxonomy" id="1544861"/>
    <lineage>
        <taxon>Bacteria</taxon>
        <taxon>Pseudomonadati</taxon>
        <taxon>Pseudomonadota</taxon>
        <taxon>Betaproteobacteria</taxon>
        <taxon>Burkholderiales</taxon>
        <taxon>Burkholderiaceae</taxon>
        <taxon>Caballeronia</taxon>
    </lineage>
</organism>
<protein>
    <submittedName>
        <fullName evidence="2">Uncharacterized protein</fullName>
    </submittedName>
</protein>
<dbReference type="EMBL" id="BPUS01000029">
    <property type="protein sequence ID" value="GJH29952.1"/>
    <property type="molecule type" value="Genomic_DNA"/>
</dbReference>
<feature type="transmembrane region" description="Helical" evidence="1">
    <location>
        <begin position="6"/>
        <end position="23"/>
    </location>
</feature>
<reference evidence="2" key="1">
    <citation type="submission" date="2022-09" db="EMBL/GenBank/DDBJ databases">
        <title>Isolation and characterization of 3-chlorobenzoate degrading bacteria from soils in Shizuoka.</title>
        <authorList>
            <person name="Ifat A."/>
            <person name="Ogawa N."/>
            <person name="Kimbara K."/>
            <person name="Moriuchi R."/>
            <person name="Dohra H."/>
            <person name="Shintani M."/>
        </authorList>
    </citation>
    <scope>NUCLEOTIDE SEQUENCE</scope>
    <source>
        <strain evidence="2">19CS4-2</strain>
    </source>
</reference>
<name>A0AA37MUT7_9BURK</name>
<accession>A0AA37MUT7</accession>
<proteinExistence type="predicted"/>
<evidence type="ECO:0000313" key="2">
    <source>
        <dbReference type="EMBL" id="GJH29952.1"/>
    </source>
</evidence>
<dbReference type="Proteomes" id="UP001055111">
    <property type="component" value="Unassembled WGS sequence"/>
</dbReference>
<gene>
    <name evidence="2" type="ORF">CBA19CS42_35570</name>
</gene>
<keyword evidence="1" id="KW-0472">Membrane</keyword>
<evidence type="ECO:0000256" key="1">
    <source>
        <dbReference type="SAM" id="Phobius"/>
    </source>
</evidence>